<comment type="caution">
    <text evidence="3">The sequence shown here is derived from an EMBL/GenBank/DDBJ whole genome shotgun (WGS) entry which is preliminary data.</text>
</comment>
<feature type="compositionally biased region" description="Basic and acidic residues" evidence="2">
    <location>
        <begin position="74"/>
        <end position="91"/>
    </location>
</feature>
<dbReference type="EMBL" id="JAKIXB020000002">
    <property type="protein sequence ID" value="KAL1611005.1"/>
    <property type="molecule type" value="Genomic_DNA"/>
</dbReference>
<keyword evidence="1" id="KW-0175">Coiled coil</keyword>
<evidence type="ECO:0000256" key="1">
    <source>
        <dbReference type="SAM" id="Coils"/>
    </source>
</evidence>
<organism evidence="3 4">
    <name type="scientific">Nothophoma quercina</name>
    <dbReference type="NCBI Taxonomy" id="749835"/>
    <lineage>
        <taxon>Eukaryota</taxon>
        <taxon>Fungi</taxon>
        <taxon>Dikarya</taxon>
        <taxon>Ascomycota</taxon>
        <taxon>Pezizomycotina</taxon>
        <taxon>Dothideomycetes</taxon>
        <taxon>Pleosporomycetidae</taxon>
        <taxon>Pleosporales</taxon>
        <taxon>Pleosporineae</taxon>
        <taxon>Didymellaceae</taxon>
        <taxon>Nothophoma</taxon>
    </lineage>
</organism>
<sequence>MEDVTFVSSRAVSKRKATDNIETPSVKRHQYVRNNLGIQTTEAVEDAMSAPAPARSAPGARHRVKREADDSDPEDSKRYGGKSKEREKARKREMLIKEMRDQQSTLLKGKKILQDRIKSLERAAERGSRPEPCPRSAADMQARLDALQARVLQDRMPSRDEILKLCENIAKLEHYKHRLEGALASQDKENDNLRAQVKDLTDDIRTQTNIAGATIVELQESAKIAQEEAQELIKVLDEAKRMVEERDTKIRDHDKKIANVRATHAKQLKSEQKTGRGLAKAARVKIVELQEAQKSLEAGVQQRDNEIASLKASRSKWASQQDRRSAREAKEEVEEKNDVLEKRIIKMFEHYDTVQSNNAVLIGKLTKIGLAGGFGGPGTIYRKELDSLKAPPLTELEEYNDRARLPN</sequence>
<feature type="compositionally biased region" description="Low complexity" evidence="2">
    <location>
        <begin position="47"/>
        <end position="59"/>
    </location>
</feature>
<reference evidence="3 4" key="1">
    <citation type="submission" date="2024-02" db="EMBL/GenBank/DDBJ databases">
        <title>De novo assembly and annotation of 12 fungi associated with fruit tree decline syndrome in Ontario, Canada.</title>
        <authorList>
            <person name="Sulman M."/>
            <person name="Ellouze W."/>
            <person name="Ilyukhin E."/>
        </authorList>
    </citation>
    <scope>NUCLEOTIDE SEQUENCE [LARGE SCALE GENOMIC DNA]</scope>
    <source>
        <strain evidence="3 4">M97-236</strain>
    </source>
</reference>
<evidence type="ECO:0000313" key="3">
    <source>
        <dbReference type="EMBL" id="KAL1611005.1"/>
    </source>
</evidence>
<dbReference type="Proteomes" id="UP001521222">
    <property type="component" value="Unassembled WGS sequence"/>
</dbReference>
<feature type="region of interest" description="Disordered" evidence="2">
    <location>
        <begin position="1"/>
        <end position="23"/>
    </location>
</feature>
<feature type="coiled-coil region" evidence="1">
    <location>
        <begin position="176"/>
        <end position="246"/>
    </location>
</feature>
<evidence type="ECO:0000256" key="2">
    <source>
        <dbReference type="SAM" id="MobiDB-lite"/>
    </source>
</evidence>
<feature type="compositionally biased region" description="Polar residues" evidence="2">
    <location>
        <begin position="1"/>
        <end position="11"/>
    </location>
</feature>
<evidence type="ECO:0000313" key="4">
    <source>
        <dbReference type="Proteomes" id="UP001521222"/>
    </source>
</evidence>
<accession>A0ABR3S2T8</accession>
<gene>
    <name evidence="3" type="ORF">SLS59_000642</name>
</gene>
<keyword evidence="4" id="KW-1185">Reference proteome</keyword>
<protein>
    <submittedName>
        <fullName evidence="3">Uncharacterized protein</fullName>
    </submittedName>
</protein>
<feature type="region of interest" description="Disordered" evidence="2">
    <location>
        <begin position="43"/>
        <end position="91"/>
    </location>
</feature>
<proteinExistence type="predicted"/>
<feature type="coiled-coil region" evidence="1">
    <location>
        <begin position="323"/>
        <end position="350"/>
    </location>
</feature>
<name>A0ABR3S2T8_9PLEO</name>